<keyword evidence="1" id="KW-1133">Transmembrane helix</keyword>
<reference evidence="3 4" key="1">
    <citation type="submission" date="2020-07" db="EMBL/GenBank/DDBJ databases">
        <title>Draft genome and description of Microvirga mediterraneensis Marseille-Q2068 sp. nov.</title>
        <authorList>
            <person name="Boxberger M."/>
        </authorList>
    </citation>
    <scope>NUCLEOTIDE SEQUENCE [LARGE SCALE GENOMIC DNA]</scope>
    <source>
        <strain evidence="3 4">Marseille-Q2068</strain>
    </source>
</reference>
<name>A0A838BPD4_9HYPH</name>
<evidence type="ECO:0008006" key="5">
    <source>
        <dbReference type="Google" id="ProtNLM"/>
    </source>
</evidence>
<keyword evidence="1" id="KW-0472">Membrane</keyword>
<evidence type="ECO:0000256" key="1">
    <source>
        <dbReference type="SAM" id="Phobius"/>
    </source>
</evidence>
<keyword evidence="1" id="KW-0812">Transmembrane</keyword>
<dbReference type="EMBL" id="JACDXJ010000001">
    <property type="protein sequence ID" value="MBA1156316.1"/>
    <property type="molecule type" value="Genomic_DNA"/>
</dbReference>
<dbReference type="AlphaFoldDB" id="A0A838BPD4"/>
<keyword evidence="2" id="KW-0732">Signal</keyword>
<feature type="chain" id="PRO_5032879289" description="PXPV repeat-containing protein" evidence="2">
    <location>
        <begin position="30"/>
        <end position="136"/>
    </location>
</feature>
<proteinExistence type="predicted"/>
<organism evidence="3 4">
    <name type="scientific">Microvirga mediterraneensis</name>
    <dbReference type="NCBI Taxonomy" id="2754695"/>
    <lineage>
        <taxon>Bacteria</taxon>
        <taxon>Pseudomonadati</taxon>
        <taxon>Pseudomonadota</taxon>
        <taxon>Alphaproteobacteria</taxon>
        <taxon>Hyphomicrobiales</taxon>
        <taxon>Methylobacteriaceae</taxon>
        <taxon>Microvirga</taxon>
    </lineage>
</organism>
<accession>A0A838BPD4</accession>
<feature type="signal peptide" evidence="2">
    <location>
        <begin position="1"/>
        <end position="29"/>
    </location>
</feature>
<keyword evidence="4" id="KW-1185">Reference proteome</keyword>
<sequence length="136" mass="14638">MSRFKVVLAAGCAALTMSGALAVFAPAQAGESTGRWRDGSYATPYGIVRPNYGYGYGYRPYHHRDYDAGGAVAAGVVGGLALGALASRPAYEYPARPAYPAYYGAPAYEAPPCYTVPRRFVDDWGRVVIRRDQVCE</sequence>
<dbReference type="RefSeq" id="WP_181051891.1">
    <property type="nucleotide sequence ID" value="NZ_JACDXJ010000001.1"/>
</dbReference>
<comment type="caution">
    <text evidence="3">The sequence shown here is derived from an EMBL/GenBank/DDBJ whole genome shotgun (WGS) entry which is preliminary data.</text>
</comment>
<evidence type="ECO:0000256" key="2">
    <source>
        <dbReference type="SAM" id="SignalP"/>
    </source>
</evidence>
<gene>
    <name evidence="3" type="ORF">H0S73_09270</name>
</gene>
<feature type="transmembrane region" description="Helical" evidence="1">
    <location>
        <begin position="68"/>
        <end position="86"/>
    </location>
</feature>
<dbReference type="Proteomes" id="UP000572984">
    <property type="component" value="Unassembled WGS sequence"/>
</dbReference>
<evidence type="ECO:0000313" key="4">
    <source>
        <dbReference type="Proteomes" id="UP000572984"/>
    </source>
</evidence>
<evidence type="ECO:0000313" key="3">
    <source>
        <dbReference type="EMBL" id="MBA1156316.1"/>
    </source>
</evidence>
<protein>
    <recommendedName>
        <fullName evidence="5">PXPV repeat-containing protein</fullName>
    </recommendedName>
</protein>